<sequence>MNEANNSELGCGCKAKIVLFRSFAYLVSKAVNKYLISNNSEEEKRGGKVEEYCVSQGGYENVCHARISYALN</sequence>
<reference evidence="1 2" key="1">
    <citation type="submission" date="2011-08" db="EMBL/GenBank/DDBJ databases">
        <authorList>
            <person name="Weinstock G."/>
            <person name="Sodergren E."/>
            <person name="Clifton S."/>
            <person name="Fulton L."/>
            <person name="Fulton B."/>
            <person name="Courtney L."/>
            <person name="Fronick C."/>
            <person name="Harrison M."/>
            <person name="Strong C."/>
            <person name="Farmer C."/>
            <person name="Delahaunty K."/>
            <person name="Markovic C."/>
            <person name="Hall O."/>
            <person name="Minx P."/>
            <person name="Tomlinson C."/>
            <person name="Mitreva M."/>
            <person name="Hou S."/>
            <person name="Chen J."/>
            <person name="Wollam A."/>
            <person name="Pepin K.H."/>
            <person name="Johnson M."/>
            <person name="Bhonagiri V."/>
            <person name="Zhang X."/>
            <person name="Suruliraj S."/>
            <person name="Warren W."/>
            <person name="Chinwalla A."/>
            <person name="Mardis E.R."/>
            <person name="Wilson R.K."/>
        </authorList>
    </citation>
    <scope>NUCLEOTIDE SEQUENCE [LARGE SCALE GENOMIC DNA]</scope>
    <source>
        <strain evidence="1 2">ATCC 51873</strain>
    </source>
</reference>
<gene>
    <name evidence="1" type="ORF">HMPREF0454_01549</name>
</gene>
<dbReference type="AlphaFoldDB" id="G9Y4X5"/>
<evidence type="ECO:0000313" key="2">
    <source>
        <dbReference type="Proteomes" id="UP000005959"/>
    </source>
</evidence>
<organism evidence="1 2">
    <name type="scientific">Hafnia alvei ATCC 51873</name>
    <dbReference type="NCBI Taxonomy" id="1002364"/>
    <lineage>
        <taxon>Bacteria</taxon>
        <taxon>Pseudomonadati</taxon>
        <taxon>Pseudomonadota</taxon>
        <taxon>Gammaproteobacteria</taxon>
        <taxon>Enterobacterales</taxon>
        <taxon>Hafniaceae</taxon>
        <taxon>Hafnia</taxon>
    </lineage>
</organism>
<protein>
    <submittedName>
        <fullName evidence="1">Uncharacterized protein</fullName>
    </submittedName>
</protein>
<name>G9Y4X5_HAFAL</name>
<dbReference type="EMBL" id="AGCI01000031">
    <property type="protein sequence ID" value="EHM44236.1"/>
    <property type="molecule type" value="Genomic_DNA"/>
</dbReference>
<proteinExistence type="predicted"/>
<dbReference type="Proteomes" id="UP000005959">
    <property type="component" value="Unassembled WGS sequence"/>
</dbReference>
<comment type="caution">
    <text evidence="1">The sequence shown here is derived from an EMBL/GenBank/DDBJ whole genome shotgun (WGS) entry which is preliminary data.</text>
</comment>
<accession>G9Y4X5</accession>
<dbReference type="HOGENOM" id="CLU_2716786_0_0_6"/>
<evidence type="ECO:0000313" key="1">
    <source>
        <dbReference type="EMBL" id="EHM44236.1"/>
    </source>
</evidence>